<dbReference type="Pfam" id="PF09104">
    <property type="entry name" value="BRCA-2_OB3"/>
    <property type="match status" value="1"/>
</dbReference>
<dbReference type="KEGG" id="ipu:108278342"/>
<evidence type="ECO:0000256" key="5">
    <source>
        <dbReference type="ARBA" id="ARBA00023204"/>
    </source>
</evidence>
<keyword evidence="1" id="KW-0677">Repeat</keyword>
<dbReference type="InterPro" id="IPR015187">
    <property type="entry name" value="BRCA2_OB_1"/>
</dbReference>
<organism evidence="8 9">
    <name type="scientific">Ictalurus punctatus</name>
    <name type="common">Channel catfish</name>
    <name type="synonym">Silurus punctatus</name>
    <dbReference type="NCBI Taxonomy" id="7998"/>
    <lineage>
        <taxon>Eukaryota</taxon>
        <taxon>Metazoa</taxon>
        <taxon>Chordata</taxon>
        <taxon>Craniata</taxon>
        <taxon>Vertebrata</taxon>
        <taxon>Euteleostomi</taxon>
        <taxon>Actinopterygii</taxon>
        <taxon>Neopterygii</taxon>
        <taxon>Teleostei</taxon>
        <taxon>Ostariophysi</taxon>
        <taxon>Siluriformes</taxon>
        <taxon>Ictaluridae</taxon>
        <taxon>Ictalurus</taxon>
    </lineage>
</organism>
<dbReference type="SMART" id="SM01341">
    <property type="entry name" value="Tower"/>
    <property type="match status" value="1"/>
</dbReference>
<dbReference type="Pfam" id="PF21318">
    <property type="entry name" value="BRCA2DBD_OB2"/>
    <property type="match status" value="1"/>
</dbReference>
<feature type="compositionally biased region" description="Basic and acidic residues" evidence="6">
    <location>
        <begin position="1408"/>
        <end position="1418"/>
    </location>
</feature>
<evidence type="ECO:0000313" key="9">
    <source>
        <dbReference type="RefSeq" id="XP_017347140.2"/>
    </source>
</evidence>
<dbReference type="InterPro" id="IPR015205">
    <property type="entry name" value="Tower_dom"/>
</dbReference>
<sequence length="2630" mass="287987">MFDGFFHQIETELGPLNSGWFEELTVRASENGRDDSTVVEHDASAHKDNAVFSAPAKTPVSDSQMCSTPRIFRCRRPHSAASGLEESPDTASTSIPGLQNLFPVPPGAESSPCLFGLAKDSQRFEKDWGSLKTGASLDLLDTPTGLTTQASSAQRICESLGAQLNPDLSWSSSFNTPSALTPTVILSKTEGQSSPGSFLRDKEVIIVRKLFPSLSKGTESTSACTSNAQHNDTLTDGNVQAEEQKSDSSSDDIEGIWKQTVPDAIKDDNVRNTVERVLNGAEDVLSFLFTNSSSALRRVKTMERKKRVNGVSKDVKSNPLTLDCATGCVSASKPDTGTAVASLKSPLFSNQLNNNNNNKDFTQWTPLSLSDVPDSKCISELSSKHTSPHVDSLVESERTEQPGQSSSRPSERQRFSPDSCHEKSQGRSCLSDSSPGLTFSRKPRKFVYRVQHSESKRTPSVTGTSFLERDRPASLNMDHDLDTTQLCQAFAEDFSQEANLLNSPPRSAQSSHDGVLTPACATIEMSEVRRETESVVRCEGLAEHQEAEMIRLTNTQSVESTNRDSGYPTVCSGFSLETPSRSDTEHIHSGFKTANNKIIAIPLEAVMKAKAALDESVEHTTCTGASSVTEAMKAGTKQYKSYKPFTADAALEKSLSEHYHRGYGEAGRETSDGSVLRSEAAAENVPSTFMCQTNESGFNTASNKSVTVSCANLEKAKDVLTESEEETFDPCPSSNEPQVCDVKDARPSKPSRRSTGDGHGGSSLTASQRADVTELCIMLEETGSQDEFTQFKPTKIGSKCPDSMPFEREWDPELLAGIDFDDSFNCDLTVKQVSNKHQPKDVRQTSDTPASVPNSLTNGDVAVQSINARKSCRVPWEMPNMADESLQEKSFCSGFKTAKGNAVTVSEKCLSKARSLFADIESTEGHFGLQSDKADLVKQKQRQSSDHQDIAMESVLELKPRSNLCNGNASSITKDAETCEENLEAQGTVVEKPDLMGNFGFTTAAGKEVKVSEKALQNAKKLLNELANDKETKHDNSPAKTTATTWTSVQNSSNVLEDVLHDPKTSDGSLPKGGKEHPFENSPEIKQATSPPSPRSVDGNGFKTASDKGASVSASAIQKSKPIFKDLDDSPRSPDETKSTEENTKPDVGGDAGQHALVGGFKMASGKGVSFSEKAFMKAKTFFQNRDPDRMDISQVKGDDTSVMDDCGFEAVAGNAVRLPGIDSLNKETLKKDSTDLNKYVQRKFTKTSTETLQAPSGCGFSTASGAVVSVSAEALQRVKAMFDYSNAASPGERRLEISEEKNTSRNETGKTCGFTTASGRKVAISEKALQKAQSLFTDCDVDGLGPDPCNSSAAKTSAASPERIRLPFNAASKKHIAVSERELNESKDESVSCDDVSVESPLTVQTRQRESRNREALSDTTESVPANAGKSAGRYEDTMNGGPKADRLGSGTCGFSTAGGKGVSVSESALAAAFEMFRDCDAQSVPNGQCRVTSGGPFANIDKTAAVPNTKATSPSLPSQATRDNPSLLSRHSLNLDGCTVTQRKYFEQEAMACTKALLEDELNEDGLSSSSDTGIRQRPAVLQEGCLEVNAGIRKRTSDDKSLTGQPPLKRRLVSEFDRISEDRTACAPVKSSPNGTLRDRRVSKYNFKPNITYPSRNVVDQTSSDLDHQKRRPSDSKAPVFMPPFRKNLQVEMPKNCLPTAVAQVPSAFVPPIKKKDASGSVCVKVKDSPQISGDSAAVTSSSCEIGRNHSGGKAEDGKAAAETEREGMLENHTTDPCETKVIWQHSLELAQDVQNMRIRKKTRQRVRPLPGTFYLAKTSGVSRVSLKEAVGYKCPELHTVEQLYQHGVSFKVSQTTSENAESFRFSCDEFFKREALEETGGVQLADGGWLIPDHRGMLGKEEFYRALCDTPGVDPKLISEAWVYNHYRWVVWKQASMERAFPEVMGGRCLTPEQVLLQLKLRYDVEVDHSRRSALKKITERDDTPAKTIVLCVCGIAKREHSPVRSEEAADPARPKPESPAAVVWLTDGWYSIKALLDAPLSAMLRKGRLRVGVKLLIHGAELIGSQDACPPLEAPDSLMLKISANSTRRARWDTKLGFHKDPRPFPLLLSSLYANGGVVSCVDIIVLRIYPAQWMEKKPGPVFVFRNERAEDREAARYSSTKQKTMEFLFSKIQAQIEKEEEEKKKTWRCRSFTLHEIKNLQEGEELHEAMESDPAFVEPHLSSEQVRAVSSYRRALTERKRAELQDRVHKAAQEAEGGCANRDVTPVWKLSIADSNDLYSSCVYTLNIWRPSAELRSVLREGCRYKAYHLATSETKKHSGTSNIQFTATKKTQFKDIEVCPEWLSLHFPARQSAKFRDLQSPGFSSPCGEVDIVGYVISILDRQGTSPVLYFVDEKFDFVSVRLCGSLALLALEDLVKPLALLTVSNLQLRQQSGPLPSLYAGEQALFSTNPKEAHLQEASSRLKTFSEDYEHFFIVAEEKLSNLIPEGFSNSRESQRTPGLPSGPKPSVRNNVTPLQTSRVFSPFTPVTKRTPVATGNSDTKDPKSVKRKRGMEYLSRLQNPAPTLVPLGMVRSPRVSKTFNPPRRCETPRNPQTVLTPPAQNKQWVNDEELAMINTQTLLKR</sequence>
<dbReference type="PANTHER" id="PTHR11289">
    <property type="entry name" value="BREAST CANCER TYPE 2 SUSCEPTIBILITY PROTEIN BRCA2"/>
    <property type="match status" value="1"/>
</dbReference>
<dbReference type="PIRSF" id="PIRSF002397">
    <property type="entry name" value="BRCA2"/>
    <property type="match status" value="1"/>
</dbReference>
<accession>A0A2D0SXT8</accession>
<feature type="region of interest" description="Disordered" evidence="6">
    <location>
        <begin position="380"/>
        <end position="436"/>
    </location>
</feature>
<feature type="compositionally biased region" description="Polar residues" evidence="6">
    <location>
        <begin position="1735"/>
        <end position="1747"/>
    </location>
</feature>
<dbReference type="Pfam" id="PF09103">
    <property type="entry name" value="BRCA-2_OB1"/>
    <property type="match status" value="1"/>
</dbReference>
<dbReference type="InterPro" id="IPR015188">
    <property type="entry name" value="BRCA2_OB_3"/>
</dbReference>
<dbReference type="Gene3D" id="6.10.70.10">
    <property type="match status" value="1"/>
</dbReference>
<feature type="compositionally biased region" description="Basic and acidic residues" evidence="6">
    <location>
        <begin position="1027"/>
        <end position="1037"/>
    </location>
</feature>
<feature type="compositionally biased region" description="Polar residues" evidence="6">
    <location>
        <begin position="1038"/>
        <end position="1055"/>
    </location>
</feature>
<feature type="region of interest" description="Disordered" evidence="6">
    <location>
        <begin position="2582"/>
        <end position="2602"/>
    </location>
</feature>
<dbReference type="GO" id="GO:0003677">
    <property type="term" value="F:DNA binding"/>
    <property type="evidence" value="ECO:0007669"/>
    <property type="project" value="UniProtKB-KW"/>
</dbReference>
<dbReference type="RefSeq" id="XP_017347140.2">
    <property type="nucleotide sequence ID" value="XM_017491651.3"/>
</dbReference>
<feature type="compositionally biased region" description="Polar residues" evidence="6">
    <location>
        <begin position="1656"/>
        <end position="1667"/>
    </location>
</feature>
<name>A0A2D0SXT8_ICTPU</name>
<dbReference type="Pfam" id="PF09121">
    <property type="entry name" value="Tower"/>
    <property type="match status" value="1"/>
</dbReference>
<dbReference type="InterPro" id="IPR036315">
    <property type="entry name" value="BRCA2_hlx_sf"/>
</dbReference>
<evidence type="ECO:0000256" key="3">
    <source>
        <dbReference type="ARBA" id="ARBA00023125"/>
    </source>
</evidence>
<evidence type="ECO:0000256" key="1">
    <source>
        <dbReference type="ARBA" id="ARBA00022737"/>
    </source>
</evidence>
<dbReference type="PROSITE" id="PS50138">
    <property type="entry name" value="BRCA2_REPEAT"/>
    <property type="match status" value="9"/>
</dbReference>
<dbReference type="Gene3D" id="2.40.50.140">
    <property type="entry name" value="Nucleic acid-binding proteins"/>
    <property type="match status" value="3"/>
</dbReference>
<feature type="compositionally biased region" description="Polar residues" evidence="6">
    <location>
        <begin position="1511"/>
        <end position="1530"/>
    </location>
</feature>
<dbReference type="Pfam" id="PF00634">
    <property type="entry name" value="BRCA2"/>
    <property type="match status" value="6"/>
</dbReference>
<dbReference type="PANTHER" id="PTHR11289:SF0">
    <property type="entry name" value="BREAST CANCER TYPE 2 SUSCEPTIBILITY PROTEIN"/>
    <property type="match status" value="1"/>
</dbReference>
<proteinExistence type="predicted"/>
<dbReference type="GeneID" id="108278342"/>
<feature type="region of interest" description="Disordered" evidence="6">
    <location>
        <begin position="216"/>
        <end position="254"/>
    </location>
</feature>
<evidence type="ECO:0000256" key="2">
    <source>
        <dbReference type="ARBA" id="ARBA00022763"/>
    </source>
</evidence>
<keyword evidence="4" id="KW-0233">DNA recombination</keyword>
<dbReference type="InterPro" id="IPR002093">
    <property type="entry name" value="BRCA2_repeat"/>
</dbReference>
<dbReference type="CTD" id="675"/>
<feature type="region of interest" description="Disordered" evidence="6">
    <location>
        <begin position="1026"/>
        <end position="1155"/>
    </location>
</feature>
<dbReference type="Proteomes" id="UP000221080">
    <property type="component" value="Chromosome 17"/>
</dbReference>
<feature type="compositionally biased region" description="Basic and acidic residues" evidence="6">
    <location>
        <begin position="1381"/>
        <end position="1391"/>
    </location>
</feature>
<dbReference type="InterPro" id="IPR055077">
    <property type="entry name" value="BRCA2_TR2"/>
</dbReference>
<feature type="region of interest" description="Disordered" evidence="6">
    <location>
        <begin position="2534"/>
        <end position="2556"/>
    </location>
</feature>
<dbReference type="CDD" id="cd04494">
    <property type="entry name" value="BRCA2DBD_OB2"/>
    <property type="match status" value="1"/>
</dbReference>
<reference evidence="9" key="2">
    <citation type="submission" date="2025-08" db="UniProtKB">
        <authorList>
            <consortium name="RefSeq"/>
        </authorList>
    </citation>
    <scope>IDENTIFICATION</scope>
    <source>
        <tissue evidence="9">Blood</tissue>
    </source>
</reference>
<evidence type="ECO:0000313" key="8">
    <source>
        <dbReference type="Proteomes" id="UP000221080"/>
    </source>
</evidence>
<dbReference type="SUPFAM" id="SSF81878">
    <property type="entry name" value="BRCA2 tower domain"/>
    <property type="match status" value="1"/>
</dbReference>
<gene>
    <name evidence="9" type="primary">brca2</name>
</gene>
<feature type="region of interest" description="Disordered" evidence="6">
    <location>
        <begin position="1656"/>
        <end position="1684"/>
    </location>
</feature>
<feature type="compositionally biased region" description="Polar residues" evidence="6">
    <location>
        <begin position="845"/>
        <end position="857"/>
    </location>
</feature>
<evidence type="ECO:0000259" key="7">
    <source>
        <dbReference type="SMART" id="SM01341"/>
    </source>
</evidence>
<feature type="compositionally biased region" description="Basic and acidic residues" evidence="6">
    <location>
        <begin position="409"/>
        <end position="425"/>
    </location>
</feature>
<dbReference type="Pfam" id="PF09169">
    <property type="entry name" value="BRCA-2_helical"/>
    <property type="match status" value="1"/>
</dbReference>
<dbReference type="SUPFAM" id="SSF50249">
    <property type="entry name" value="Nucleic acid-binding proteins"/>
    <property type="match status" value="3"/>
</dbReference>
<keyword evidence="5" id="KW-0234">DNA repair</keyword>
<feature type="compositionally biased region" description="Polar residues" evidence="6">
    <location>
        <begin position="426"/>
        <end position="436"/>
    </location>
</feature>
<reference evidence="8" key="1">
    <citation type="journal article" date="2016" name="Nat. Commun.">
        <title>The channel catfish genome sequence provides insights into the evolution of scale formation in teleosts.</title>
        <authorList>
            <person name="Liu Z."/>
            <person name="Liu S."/>
            <person name="Yao J."/>
            <person name="Bao L."/>
            <person name="Zhang J."/>
            <person name="Li Y."/>
            <person name="Jiang C."/>
            <person name="Sun L."/>
            <person name="Wang R."/>
            <person name="Zhang Y."/>
            <person name="Zhou T."/>
            <person name="Zeng Q."/>
            <person name="Fu Q."/>
            <person name="Gao S."/>
            <person name="Li N."/>
            <person name="Koren S."/>
            <person name="Jiang Y."/>
            <person name="Zimin A."/>
            <person name="Xu P."/>
            <person name="Phillippy A.M."/>
            <person name="Geng X."/>
            <person name="Song L."/>
            <person name="Sun F."/>
            <person name="Li C."/>
            <person name="Wang X."/>
            <person name="Chen A."/>
            <person name="Jin Y."/>
            <person name="Yuan Z."/>
            <person name="Yang Y."/>
            <person name="Tan S."/>
            <person name="Peatman E."/>
            <person name="Lu J."/>
            <person name="Qin Z."/>
            <person name="Dunham R."/>
            <person name="Li Z."/>
            <person name="Sonstegard T."/>
            <person name="Feng J."/>
            <person name="Danzmann R.G."/>
            <person name="Schroeder S."/>
            <person name="Scheffler B."/>
            <person name="Duke M.V."/>
            <person name="Ballard L."/>
            <person name="Kucuktas H."/>
            <person name="Kaltenboeck L."/>
            <person name="Liu H."/>
            <person name="Armbruster J."/>
            <person name="Xie Y."/>
            <person name="Kirby M.L."/>
            <person name="Tian Y."/>
            <person name="Flanagan M.E."/>
            <person name="Mu W."/>
            <person name="Waldbieser G.C."/>
        </authorList>
    </citation>
    <scope>NUCLEOTIDE SEQUENCE [LARGE SCALE GENOMIC DNA]</scope>
    <source>
        <strain evidence="8">SDA103</strain>
    </source>
</reference>
<feature type="region of interest" description="Disordered" evidence="6">
    <location>
        <begin position="835"/>
        <end position="857"/>
    </location>
</feature>
<dbReference type="InterPro" id="IPR015525">
    <property type="entry name" value="BRCA2"/>
</dbReference>
<dbReference type="OrthoDB" id="21095at2759"/>
<feature type="domain" description="Tower" evidence="7">
    <location>
        <begin position="2140"/>
        <end position="2181"/>
    </location>
</feature>
<dbReference type="Pfam" id="PF22687">
    <property type="entry name" value="BRCA2_TR2"/>
    <property type="match status" value="1"/>
</dbReference>
<keyword evidence="3" id="KW-0238">DNA-binding</keyword>
<dbReference type="InterPro" id="IPR048262">
    <property type="entry name" value="BRCA2_OB_2_dom"/>
</dbReference>
<feature type="compositionally biased region" description="Basic and acidic residues" evidence="6">
    <location>
        <begin position="1123"/>
        <end position="1145"/>
    </location>
</feature>
<dbReference type="InterPro" id="IPR012340">
    <property type="entry name" value="NA-bd_OB-fold"/>
</dbReference>
<dbReference type="STRING" id="7998.ENSIPUP00000019387"/>
<keyword evidence="2" id="KW-0227">DNA damage</keyword>
<dbReference type="CDD" id="cd04493">
    <property type="entry name" value="BRCA2DBD_OB1"/>
    <property type="match status" value="1"/>
</dbReference>
<feature type="compositionally biased region" description="Basic and acidic residues" evidence="6">
    <location>
        <begin position="1668"/>
        <end position="1678"/>
    </location>
</feature>
<dbReference type="GO" id="GO:0000724">
    <property type="term" value="P:double-strand break repair via homologous recombination"/>
    <property type="evidence" value="ECO:0007669"/>
    <property type="project" value="InterPro"/>
</dbReference>
<protein>
    <submittedName>
        <fullName evidence="9">Breast cancer type 2 susceptibility protein</fullName>
    </submittedName>
</protein>
<feature type="region of interest" description="Disordered" evidence="6">
    <location>
        <begin position="2495"/>
        <end position="2520"/>
    </location>
</feature>
<dbReference type="SUPFAM" id="SSF81872">
    <property type="entry name" value="BRCA2 helical domain"/>
    <property type="match status" value="1"/>
</dbReference>
<dbReference type="GO" id="GO:0006355">
    <property type="term" value="P:regulation of DNA-templated transcription"/>
    <property type="evidence" value="ECO:0007669"/>
    <property type="project" value="TreeGrafter"/>
</dbReference>
<feature type="region of interest" description="Disordered" evidence="6">
    <location>
        <begin position="1381"/>
        <end position="1446"/>
    </location>
</feature>
<dbReference type="InterPro" id="IPR015252">
    <property type="entry name" value="BRCA2_hlx"/>
</dbReference>
<feature type="region of interest" description="Disordered" evidence="6">
    <location>
        <begin position="1735"/>
        <end position="1762"/>
    </location>
</feature>
<feature type="compositionally biased region" description="Polar residues" evidence="6">
    <location>
        <begin position="216"/>
        <end position="238"/>
    </location>
</feature>
<keyword evidence="8" id="KW-1185">Reference proteome</keyword>
<evidence type="ECO:0000256" key="6">
    <source>
        <dbReference type="SAM" id="MobiDB-lite"/>
    </source>
</evidence>
<feature type="region of interest" description="Disordered" evidence="6">
    <location>
        <begin position="1510"/>
        <end position="1530"/>
    </location>
</feature>
<feature type="region of interest" description="Disordered" evidence="6">
    <location>
        <begin position="721"/>
        <end position="767"/>
    </location>
</feature>
<evidence type="ECO:0000256" key="4">
    <source>
        <dbReference type="ARBA" id="ARBA00023172"/>
    </source>
</evidence>